<organism evidence="10 11">
    <name type="scientific">Corallococcus praedator</name>
    <dbReference type="NCBI Taxonomy" id="2316724"/>
    <lineage>
        <taxon>Bacteria</taxon>
        <taxon>Pseudomonadati</taxon>
        <taxon>Myxococcota</taxon>
        <taxon>Myxococcia</taxon>
        <taxon>Myxococcales</taxon>
        <taxon>Cystobacterineae</taxon>
        <taxon>Myxococcaceae</taxon>
        <taxon>Corallococcus</taxon>
    </lineage>
</organism>
<accession>A0ABX9QM00</accession>
<dbReference type="EC" id="4.1.1.33" evidence="2"/>
<dbReference type="InterPro" id="IPR005935">
    <property type="entry name" value="Mev_decarb"/>
</dbReference>
<dbReference type="Pfam" id="PF18376">
    <property type="entry name" value="MDD_C"/>
    <property type="match status" value="1"/>
</dbReference>
<keyword evidence="3" id="KW-0444">Lipid biosynthesis</keyword>
<dbReference type="PANTHER" id="PTHR10977">
    <property type="entry name" value="DIPHOSPHOMEVALONATE DECARBOXYLASE"/>
    <property type="match status" value="1"/>
</dbReference>
<dbReference type="GO" id="GO:0004163">
    <property type="term" value="F:diphosphomevalonate decarboxylase activity"/>
    <property type="evidence" value="ECO:0007669"/>
    <property type="project" value="UniProtKB-EC"/>
</dbReference>
<keyword evidence="5" id="KW-0067">ATP-binding</keyword>
<evidence type="ECO:0000256" key="2">
    <source>
        <dbReference type="ARBA" id="ARBA00012296"/>
    </source>
</evidence>
<evidence type="ECO:0000259" key="8">
    <source>
        <dbReference type="Pfam" id="PF18376"/>
    </source>
</evidence>
<dbReference type="InterPro" id="IPR053859">
    <property type="entry name" value="MVD-like_N"/>
</dbReference>
<dbReference type="Gene3D" id="3.30.70.890">
    <property type="entry name" value="GHMP kinase, C-terminal domain"/>
    <property type="match status" value="1"/>
</dbReference>
<evidence type="ECO:0000256" key="7">
    <source>
        <dbReference type="ARBA" id="ARBA00023239"/>
    </source>
</evidence>
<sequence>MKATVRAHPNIALVKYWGKRDEALILPHQSSLSLTLAPIHVTTTVEFGAGSDQVELHGHAAKGSERDRVLRLLDAVRVQAGRDLGPAKVVSRGDFPMAAGLASSAAGFAALAVAGRAAAGLPEDTRASSILARRGSGSACRSVQGGFCEWMRGERADGEDSYAVQRFDAGHWSDLRMVVAIVDRGEKEVKSRDGMKGTVETSPYYPAWVKDAEAEVPRARELIAKKDLEALGELCERNAWRMHSTSLAADPPLCYLSPATLGLIQNLREQRKKGVPVWFTLDAGPNPVLLTDAAHEVAAEAVARACGAVDVVRCVPGGDATLLTEHLF</sequence>
<keyword evidence="4" id="KW-0547">Nucleotide-binding</keyword>
<dbReference type="Pfam" id="PF22700">
    <property type="entry name" value="MVD-like_N"/>
    <property type="match status" value="1"/>
</dbReference>
<evidence type="ECO:0000256" key="3">
    <source>
        <dbReference type="ARBA" id="ARBA00022516"/>
    </source>
</evidence>
<dbReference type="InterPro" id="IPR041431">
    <property type="entry name" value="Mvd1_C"/>
</dbReference>
<keyword evidence="7 10" id="KW-0456">Lyase</keyword>
<dbReference type="InterPro" id="IPR036554">
    <property type="entry name" value="GHMP_kinase_C_sf"/>
</dbReference>
<comment type="similarity">
    <text evidence="1">Belongs to the diphosphomevalonate decarboxylase family.</text>
</comment>
<dbReference type="InterPro" id="IPR020568">
    <property type="entry name" value="Ribosomal_Su5_D2-typ_SF"/>
</dbReference>
<dbReference type="SUPFAM" id="SSF55060">
    <property type="entry name" value="GHMP Kinase, C-terminal domain"/>
    <property type="match status" value="1"/>
</dbReference>
<keyword evidence="11" id="KW-1185">Reference proteome</keyword>
<comment type="caution">
    <text evidence="10">The sequence shown here is derived from an EMBL/GenBank/DDBJ whole genome shotgun (WGS) entry which is preliminary data.</text>
</comment>
<feature type="domain" description="Diphosphomevalonate decarboxylase-like N-terminal" evidence="9">
    <location>
        <begin position="7"/>
        <end position="163"/>
    </location>
</feature>
<dbReference type="SUPFAM" id="SSF54211">
    <property type="entry name" value="Ribosomal protein S5 domain 2-like"/>
    <property type="match status" value="1"/>
</dbReference>
<protein>
    <recommendedName>
        <fullName evidence="2">diphosphomevalonate decarboxylase</fullName>
        <ecNumber evidence="2">4.1.1.33</ecNumber>
    </recommendedName>
</protein>
<keyword evidence="6" id="KW-0443">Lipid metabolism</keyword>
<dbReference type="NCBIfam" id="TIGR01240">
    <property type="entry name" value="mevDPdecarb"/>
    <property type="match status" value="1"/>
</dbReference>
<gene>
    <name evidence="10" type="primary">mvaD</name>
    <name evidence="10" type="ORF">D7Y13_09680</name>
</gene>
<evidence type="ECO:0000256" key="1">
    <source>
        <dbReference type="ARBA" id="ARBA00008831"/>
    </source>
</evidence>
<dbReference type="RefSeq" id="WP_120583220.1">
    <property type="nucleotide sequence ID" value="NZ_RAWI01000052.1"/>
</dbReference>
<proteinExistence type="inferred from homology"/>
<dbReference type="PANTHER" id="PTHR10977:SF3">
    <property type="entry name" value="DIPHOSPHOMEVALONATE DECARBOXYLASE"/>
    <property type="match status" value="1"/>
</dbReference>
<dbReference type="InterPro" id="IPR029765">
    <property type="entry name" value="Mev_diP_decarb"/>
</dbReference>
<feature type="domain" description="Mvd1 C-terminal" evidence="8">
    <location>
        <begin position="177"/>
        <end position="296"/>
    </location>
</feature>
<dbReference type="PIRSF" id="PIRSF015950">
    <property type="entry name" value="Mev_P_decrbx"/>
    <property type="match status" value="1"/>
</dbReference>
<evidence type="ECO:0000313" key="10">
    <source>
        <dbReference type="EMBL" id="RKI12258.1"/>
    </source>
</evidence>
<evidence type="ECO:0000256" key="6">
    <source>
        <dbReference type="ARBA" id="ARBA00023098"/>
    </source>
</evidence>
<reference evidence="10 11" key="1">
    <citation type="submission" date="2018-09" db="EMBL/GenBank/DDBJ databases">
        <authorList>
            <person name="Livingstone P.G."/>
            <person name="Whitworth D.E."/>
        </authorList>
    </citation>
    <scope>NUCLEOTIDE SEQUENCE [LARGE SCALE GENOMIC DNA]</scope>
    <source>
        <strain evidence="10 11">CA031B</strain>
    </source>
</reference>
<evidence type="ECO:0000313" key="11">
    <source>
        <dbReference type="Proteomes" id="UP000278907"/>
    </source>
</evidence>
<dbReference type="EMBL" id="RAWI01000052">
    <property type="protein sequence ID" value="RKI12258.1"/>
    <property type="molecule type" value="Genomic_DNA"/>
</dbReference>
<evidence type="ECO:0000256" key="5">
    <source>
        <dbReference type="ARBA" id="ARBA00022840"/>
    </source>
</evidence>
<name>A0ABX9QM00_9BACT</name>
<dbReference type="Gene3D" id="3.30.230.10">
    <property type="match status" value="1"/>
</dbReference>
<dbReference type="Proteomes" id="UP000278907">
    <property type="component" value="Unassembled WGS sequence"/>
</dbReference>
<evidence type="ECO:0000256" key="4">
    <source>
        <dbReference type="ARBA" id="ARBA00022741"/>
    </source>
</evidence>
<evidence type="ECO:0000259" key="9">
    <source>
        <dbReference type="Pfam" id="PF22700"/>
    </source>
</evidence>
<dbReference type="InterPro" id="IPR014721">
    <property type="entry name" value="Ribsml_uS5_D2-typ_fold_subgr"/>
</dbReference>